<evidence type="ECO:0000313" key="1">
    <source>
        <dbReference type="EMBL" id="KAA6404328.1"/>
    </source>
</evidence>
<dbReference type="Proteomes" id="UP000324800">
    <property type="component" value="Unassembled WGS sequence"/>
</dbReference>
<accession>A0A5J4XAN1</accession>
<name>A0A5J4XAN1_9EUKA</name>
<gene>
    <name evidence="1" type="ORF">EZS28_000146</name>
</gene>
<evidence type="ECO:0000313" key="2">
    <source>
        <dbReference type="Proteomes" id="UP000324800"/>
    </source>
</evidence>
<reference evidence="1 2" key="1">
    <citation type="submission" date="2019-03" db="EMBL/GenBank/DDBJ databases">
        <title>Single cell metagenomics reveals metabolic interactions within the superorganism composed of flagellate Streblomastix strix and complex community of Bacteroidetes bacteria on its surface.</title>
        <authorList>
            <person name="Treitli S.C."/>
            <person name="Kolisko M."/>
            <person name="Husnik F."/>
            <person name="Keeling P."/>
            <person name="Hampl V."/>
        </authorList>
    </citation>
    <scope>NUCLEOTIDE SEQUENCE [LARGE SCALE GENOMIC DNA]</scope>
    <source>
        <strain evidence="1">ST1C</strain>
    </source>
</reference>
<dbReference type="EMBL" id="SNRW01000010">
    <property type="protein sequence ID" value="KAA6404328.1"/>
    <property type="molecule type" value="Genomic_DNA"/>
</dbReference>
<dbReference type="AlphaFoldDB" id="A0A5J4XAN1"/>
<comment type="caution">
    <text evidence="1">The sequence shown here is derived from an EMBL/GenBank/DDBJ whole genome shotgun (WGS) entry which is preliminary data.</text>
</comment>
<proteinExistence type="predicted"/>
<organism evidence="1 2">
    <name type="scientific">Streblomastix strix</name>
    <dbReference type="NCBI Taxonomy" id="222440"/>
    <lineage>
        <taxon>Eukaryota</taxon>
        <taxon>Metamonada</taxon>
        <taxon>Preaxostyla</taxon>
        <taxon>Oxymonadida</taxon>
        <taxon>Streblomastigidae</taxon>
        <taxon>Streblomastix</taxon>
    </lineage>
</organism>
<dbReference type="OrthoDB" id="10500762at2759"/>
<sequence>MSACGTHISMREIEELIGNQTAVPYTIPICFRVSIQLNNLLIFSSFTDYSNGLFGDLSIKFKINPHAFVFCQVNPIISMVKYYTMNKDNLLGNSRQKLMDIDLMFRNWTLTFKYSKQFTQFGCTADLITGLHAEPLTESGLKNLVCDIKPVTISIKNYVITEVTANMAGYKATDACLNRVSQFCSWRPFVVPAQRVEVWLFPKSASLMGMQATQNIALPHVTDFCLLFPKNVQATLCFENPCYQNMLVTICGRNFPDTPMNTIVQQFFQLQFNAQYLDLLLEAINEFEDALTTLRNTATRRFNPHIDLISLFITLQCESNSNGALTFEGLNTQNQKTSVKLRGAPIYQGTTDSYYNVDINGKDHHLLFYVWFMIHFGCFHKLRRKLHI</sequence>
<protein>
    <submittedName>
        <fullName evidence="1">Uncharacterized protein</fullName>
    </submittedName>
</protein>